<proteinExistence type="predicted"/>
<feature type="compositionally biased region" description="Basic and acidic residues" evidence="1">
    <location>
        <begin position="370"/>
        <end position="381"/>
    </location>
</feature>
<feature type="compositionally biased region" description="Basic and acidic residues" evidence="1">
    <location>
        <begin position="299"/>
        <end position="312"/>
    </location>
</feature>
<evidence type="ECO:0000313" key="2">
    <source>
        <dbReference type="EMBL" id="CAE0551089.1"/>
    </source>
</evidence>
<protein>
    <submittedName>
        <fullName evidence="2">Uncharacterized protein</fullName>
    </submittedName>
</protein>
<organism evidence="2">
    <name type="scientific">Emiliania huxleyi</name>
    <name type="common">Coccolithophore</name>
    <name type="synonym">Pontosphaera huxleyi</name>
    <dbReference type="NCBI Taxonomy" id="2903"/>
    <lineage>
        <taxon>Eukaryota</taxon>
        <taxon>Haptista</taxon>
        <taxon>Haptophyta</taxon>
        <taxon>Prymnesiophyceae</taxon>
        <taxon>Isochrysidales</taxon>
        <taxon>Noelaerhabdaceae</taxon>
        <taxon>Emiliania</taxon>
    </lineage>
</organism>
<dbReference type="AlphaFoldDB" id="A0A7S3SDH1"/>
<reference evidence="2" key="1">
    <citation type="submission" date="2021-01" db="EMBL/GenBank/DDBJ databases">
        <authorList>
            <person name="Corre E."/>
            <person name="Pelletier E."/>
            <person name="Niang G."/>
            <person name="Scheremetjew M."/>
            <person name="Finn R."/>
            <person name="Kale V."/>
            <person name="Holt S."/>
            <person name="Cochrane G."/>
            <person name="Meng A."/>
            <person name="Brown T."/>
            <person name="Cohen L."/>
        </authorList>
    </citation>
    <scope>NUCLEOTIDE SEQUENCE</scope>
    <source>
        <strain evidence="2">379</strain>
    </source>
</reference>
<gene>
    <name evidence="2" type="ORF">EHUX00137_LOCUS18541</name>
</gene>
<name>A0A7S3SDH1_EMIHU</name>
<evidence type="ECO:0000256" key="1">
    <source>
        <dbReference type="SAM" id="MobiDB-lite"/>
    </source>
</evidence>
<sequence>MLKAELLEAGSLLLSTHAALGTRLEDAPRLTRVRQAMLASSGCDLERDSRCDIGLQPLSTRAEVARDAALSAAQAGTALREAASLLTHGFHDDLGEEAFLKGAETLAKEGPSDAGQAAVEAYNALVRSGTSLLMQPPLQSRWCLSGHERARRQRAWEEAARAARAVREGPSLGGEDLTLRLDALLQAVEAGGKERSNRDVREQGVQTDIEEAAASCAEQGNTGLQEGAGWAGGTKETSVLGTSFLDRLDDSAESGDDAQSLHAGTRPIHPWLDLGWSRVIGEDICSPPQKDDSEDSSDSEARGEVREGRAGEWEAGEDTMGGQAQALRERDWQADVDDSRSRNSQADSDWSVGRDFDPLLETRLSQRRTVEWSEERLDTQHEVPVAGPRARRAGGRRGD</sequence>
<dbReference type="EMBL" id="HBIR01024165">
    <property type="protein sequence ID" value="CAE0551089.1"/>
    <property type="molecule type" value="Transcribed_RNA"/>
</dbReference>
<feature type="region of interest" description="Disordered" evidence="1">
    <location>
        <begin position="282"/>
        <end position="358"/>
    </location>
</feature>
<feature type="compositionally biased region" description="Basic residues" evidence="1">
    <location>
        <begin position="389"/>
        <end position="399"/>
    </location>
</feature>
<feature type="compositionally biased region" description="Basic and acidic residues" evidence="1">
    <location>
        <begin position="327"/>
        <end position="341"/>
    </location>
</feature>
<accession>A0A7S3SDH1</accession>
<feature type="region of interest" description="Disordered" evidence="1">
    <location>
        <begin position="370"/>
        <end position="399"/>
    </location>
</feature>